<accession>A0A917J0D9</accession>
<dbReference type="Proteomes" id="UP000627292">
    <property type="component" value="Unassembled WGS sequence"/>
</dbReference>
<comment type="caution">
    <text evidence="2">The sequence shown here is derived from an EMBL/GenBank/DDBJ whole genome shotgun (WGS) entry which is preliminary data.</text>
</comment>
<feature type="compositionally biased region" description="Basic and acidic residues" evidence="1">
    <location>
        <begin position="193"/>
        <end position="202"/>
    </location>
</feature>
<name>A0A917J0D9_9BACT</name>
<evidence type="ECO:0000256" key="1">
    <source>
        <dbReference type="SAM" id="MobiDB-lite"/>
    </source>
</evidence>
<organism evidence="2 3">
    <name type="scientific">Filimonas zeae</name>
    <dbReference type="NCBI Taxonomy" id="1737353"/>
    <lineage>
        <taxon>Bacteria</taxon>
        <taxon>Pseudomonadati</taxon>
        <taxon>Bacteroidota</taxon>
        <taxon>Chitinophagia</taxon>
        <taxon>Chitinophagales</taxon>
        <taxon>Chitinophagaceae</taxon>
        <taxon>Filimonas</taxon>
    </lineage>
</organism>
<dbReference type="RefSeq" id="WP_188953353.1">
    <property type="nucleotide sequence ID" value="NZ_BMIB01000003.1"/>
</dbReference>
<gene>
    <name evidence="2" type="ORF">GCM10011379_28530</name>
</gene>
<proteinExistence type="predicted"/>
<feature type="compositionally biased region" description="Basic residues" evidence="1">
    <location>
        <begin position="183"/>
        <end position="192"/>
    </location>
</feature>
<sequence>MALHAQKRDSVPNPEIDFRKVNMRQWAGYKPPKADNGIDAKEKTFFSRLFGGRRKGVTGKKGVRGPDLMIEMSGLETGDSVILRFVVTVPGNEKSVMRFFVNPRQGHIKFVSDGGDGGDGGAGNDGKKKGSFKNTCGGDGGDGGDGGNAGYIRVYVDETAMPFVNSRCMTFSNYGGSGGRGGKPGKSKSLKGLKKDAKKPFDGNKGMNGEEGMSTNRIVMVGPRGQMIGWR</sequence>
<keyword evidence="3" id="KW-1185">Reference proteome</keyword>
<dbReference type="AlphaFoldDB" id="A0A917J0D9"/>
<feature type="region of interest" description="Disordered" evidence="1">
    <location>
        <begin position="111"/>
        <end position="131"/>
    </location>
</feature>
<feature type="compositionally biased region" description="Gly residues" evidence="1">
    <location>
        <begin position="114"/>
        <end position="124"/>
    </location>
</feature>
<feature type="region of interest" description="Disordered" evidence="1">
    <location>
        <begin position="174"/>
        <end position="212"/>
    </location>
</feature>
<reference evidence="2" key="1">
    <citation type="journal article" date="2014" name="Int. J. Syst. Evol. Microbiol.">
        <title>Complete genome sequence of Corynebacterium casei LMG S-19264T (=DSM 44701T), isolated from a smear-ripened cheese.</title>
        <authorList>
            <consortium name="US DOE Joint Genome Institute (JGI-PGF)"/>
            <person name="Walter F."/>
            <person name="Albersmeier A."/>
            <person name="Kalinowski J."/>
            <person name="Ruckert C."/>
        </authorList>
    </citation>
    <scope>NUCLEOTIDE SEQUENCE</scope>
    <source>
        <strain evidence="2">CGMCC 1.15290</strain>
    </source>
</reference>
<reference evidence="2" key="2">
    <citation type="submission" date="2020-09" db="EMBL/GenBank/DDBJ databases">
        <authorList>
            <person name="Sun Q."/>
            <person name="Zhou Y."/>
        </authorList>
    </citation>
    <scope>NUCLEOTIDE SEQUENCE</scope>
    <source>
        <strain evidence="2">CGMCC 1.15290</strain>
    </source>
</reference>
<evidence type="ECO:0000313" key="3">
    <source>
        <dbReference type="Proteomes" id="UP000627292"/>
    </source>
</evidence>
<dbReference type="EMBL" id="BMIB01000003">
    <property type="protein sequence ID" value="GGH70345.1"/>
    <property type="molecule type" value="Genomic_DNA"/>
</dbReference>
<protein>
    <submittedName>
        <fullName evidence="2">Uncharacterized protein</fullName>
    </submittedName>
</protein>
<evidence type="ECO:0000313" key="2">
    <source>
        <dbReference type="EMBL" id="GGH70345.1"/>
    </source>
</evidence>